<proteinExistence type="predicted"/>
<reference evidence="2 3" key="1">
    <citation type="journal article" date="2015" name="Microbiome">
        <title>Genomic resolution of linkages in carbon, nitrogen, and sulfur cycling among widespread estuary sediment bacteria.</title>
        <authorList>
            <person name="Baker B.J."/>
            <person name="Lazar C.S."/>
            <person name="Teske A.P."/>
            <person name="Dick G.J."/>
        </authorList>
    </citation>
    <scope>NUCLEOTIDE SEQUENCE [LARGE SCALE GENOMIC DNA]</scope>
    <source>
        <strain evidence="2">DG_54_3</strain>
    </source>
</reference>
<evidence type="ECO:0000313" key="3">
    <source>
        <dbReference type="Proteomes" id="UP000051861"/>
    </source>
</evidence>
<dbReference type="InterPro" id="IPR015919">
    <property type="entry name" value="Cadherin-like_sf"/>
</dbReference>
<sequence>MVDLKFKLKFLWGSLVLLTILSTSTLAANRPPQLSPIGSKEILVGETLSFSLSAIDPDQDQIIFAGSGLPANSFLNPKTGLFSWTPEINQLGTYLFTFTARDNGSPRLSASETVPVRVVYRLAQQQKAWGLGLKETETIAETSSITDLYPKIKKIEIDGRAFSPSQTVFYTSENPKIKIQATSPYHIDKDAISVLLDGEKTEISPFSDVQTFGEEKKILSLTFMLSPKDLSLGKHILNLEIGNELGFSAQSLTLDVGKLRIVDKPLVFPVPFTPSPGKELNLQYSLSKNAEIEIYIVSSSGEIVKRLSASEGEEGGKEGLNKVGWDGKSEWGNYVGNGIYIATIISKADRDVLGKIKLVIY</sequence>
<accession>A0A0S7Y0R2</accession>
<dbReference type="AlphaFoldDB" id="A0A0S7Y0R2"/>
<dbReference type="CDD" id="cd11304">
    <property type="entry name" value="Cadherin_repeat"/>
    <property type="match status" value="1"/>
</dbReference>
<dbReference type="Proteomes" id="UP000051861">
    <property type="component" value="Unassembled WGS sequence"/>
</dbReference>
<dbReference type="GO" id="GO:0005509">
    <property type="term" value="F:calcium ion binding"/>
    <property type="evidence" value="ECO:0007669"/>
    <property type="project" value="InterPro"/>
</dbReference>
<comment type="caution">
    <text evidence="2">The sequence shown here is derived from an EMBL/GenBank/DDBJ whole genome shotgun (WGS) entry which is preliminary data.</text>
</comment>
<dbReference type="Pfam" id="PF05345">
    <property type="entry name" value="He_PIG"/>
    <property type="match status" value="1"/>
</dbReference>
<evidence type="ECO:0008006" key="4">
    <source>
        <dbReference type="Google" id="ProtNLM"/>
    </source>
</evidence>
<evidence type="ECO:0000313" key="2">
    <source>
        <dbReference type="EMBL" id="KPJ68302.1"/>
    </source>
</evidence>
<protein>
    <recommendedName>
        <fullName evidence="4">FlgD Ig-like domain-containing protein</fullName>
    </recommendedName>
</protein>
<dbReference type="Gene3D" id="2.60.40.4070">
    <property type="match status" value="1"/>
</dbReference>
<evidence type="ECO:0000256" key="1">
    <source>
        <dbReference type="SAM" id="SignalP"/>
    </source>
</evidence>
<keyword evidence="1" id="KW-0732">Signal</keyword>
<dbReference type="Gene3D" id="2.60.40.10">
    <property type="entry name" value="Immunoglobulins"/>
    <property type="match status" value="1"/>
</dbReference>
<dbReference type="GO" id="GO:0016020">
    <property type="term" value="C:membrane"/>
    <property type="evidence" value="ECO:0007669"/>
    <property type="project" value="InterPro"/>
</dbReference>
<feature type="signal peptide" evidence="1">
    <location>
        <begin position="1"/>
        <end position="27"/>
    </location>
</feature>
<gene>
    <name evidence="2" type="ORF">AMJ44_06795</name>
</gene>
<name>A0A0S7Y0R2_UNCSA</name>
<dbReference type="SUPFAM" id="SSF49313">
    <property type="entry name" value="Cadherin-like"/>
    <property type="match status" value="1"/>
</dbReference>
<organism evidence="2 3">
    <name type="scientific">candidate division WOR-1 bacterium DG_54_3</name>
    <dbReference type="NCBI Taxonomy" id="1703775"/>
    <lineage>
        <taxon>Bacteria</taxon>
        <taxon>Bacillati</taxon>
        <taxon>Saganbacteria</taxon>
    </lineage>
</organism>
<feature type="chain" id="PRO_5006640344" description="FlgD Ig-like domain-containing protein" evidence="1">
    <location>
        <begin position="28"/>
        <end position="361"/>
    </location>
</feature>
<dbReference type="InterPro" id="IPR013783">
    <property type="entry name" value="Ig-like_fold"/>
</dbReference>
<dbReference type="EMBL" id="LIZX01000056">
    <property type="protein sequence ID" value="KPJ68302.1"/>
    <property type="molecule type" value="Genomic_DNA"/>
</dbReference>